<organism evidence="2 3">
    <name type="scientific">Ditylenchus dipsaci</name>
    <dbReference type="NCBI Taxonomy" id="166011"/>
    <lineage>
        <taxon>Eukaryota</taxon>
        <taxon>Metazoa</taxon>
        <taxon>Ecdysozoa</taxon>
        <taxon>Nematoda</taxon>
        <taxon>Chromadorea</taxon>
        <taxon>Rhabditida</taxon>
        <taxon>Tylenchina</taxon>
        <taxon>Tylenchomorpha</taxon>
        <taxon>Sphaerularioidea</taxon>
        <taxon>Anguinidae</taxon>
        <taxon>Anguininae</taxon>
        <taxon>Ditylenchus</taxon>
    </lineage>
</organism>
<dbReference type="Proteomes" id="UP000887574">
    <property type="component" value="Unplaced"/>
</dbReference>
<accession>A0A915D258</accession>
<evidence type="ECO:0000256" key="1">
    <source>
        <dbReference type="SAM" id="MobiDB-lite"/>
    </source>
</evidence>
<dbReference type="WBParaSite" id="jg15043">
    <property type="protein sequence ID" value="jg15043"/>
    <property type="gene ID" value="jg15043"/>
</dbReference>
<feature type="region of interest" description="Disordered" evidence="1">
    <location>
        <begin position="1"/>
        <end position="30"/>
    </location>
</feature>
<name>A0A915D258_9BILA</name>
<dbReference type="AlphaFoldDB" id="A0A915D258"/>
<proteinExistence type="predicted"/>
<sequence length="85" mass="8895">MHPPVAPHNLHHHNHHASSDSDELKGGCKGEAGAHLLQGMAAAAAANIGDFLHYNPHKTLESGSSQLDVSQDMDLNGSRGGHSSE</sequence>
<reference evidence="3" key="1">
    <citation type="submission" date="2022-11" db="UniProtKB">
        <authorList>
            <consortium name="WormBaseParasite"/>
        </authorList>
    </citation>
    <scope>IDENTIFICATION</scope>
</reference>
<evidence type="ECO:0000313" key="3">
    <source>
        <dbReference type="WBParaSite" id="jg15043"/>
    </source>
</evidence>
<evidence type="ECO:0000313" key="2">
    <source>
        <dbReference type="Proteomes" id="UP000887574"/>
    </source>
</evidence>
<keyword evidence="2" id="KW-1185">Reference proteome</keyword>
<feature type="region of interest" description="Disordered" evidence="1">
    <location>
        <begin position="56"/>
        <end position="85"/>
    </location>
</feature>
<feature type="compositionally biased region" description="Basic and acidic residues" evidence="1">
    <location>
        <begin position="17"/>
        <end position="28"/>
    </location>
</feature>
<protein>
    <submittedName>
        <fullName evidence="3">Uncharacterized protein</fullName>
    </submittedName>
</protein>